<keyword evidence="10 11" id="KW-0100">Branched-chain amino acid biosynthesis</keyword>
<comment type="similarity">
    <text evidence="4 11">Belongs to the serine/threonine dehydratase family.</text>
</comment>
<dbReference type="PROSITE" id="PS00165">
    <property type="entry name" value="DEHYDRATASE_SER_THR"/>
    <property type="match status" value="1"/>
</dbReference>
<comment type="catalytic activity">
    <reaction evidence="1 11">
        <text>L-threonine = 2-oxobutanoate + NH4(+)</text>
        <dbReference type="Rhea" id="RHEA:22108"/>
        <dbReference type="ChEBI" id="CHEBI:16763"/>
        <dbReference type="ChEBI" id="CHEBI:28938"/>
        <dbReference type="ChEBI" id="CHEBI:57926"/>
        <dbReference type="EC" id="4.3.1.19"/>
    </reaction>
</comment>
<dbReference type="GO" id="GO:0030170">
    <property type="term" value="F:pyridoxal phosphate binding"/>
    <property type="evidence" value="ECO:0007669"/>
    <property type="project" value="InterPro"/>
</dbReference>
<dbReference type="InParanoid" id="A0A316YGT6"/>
<evidence type="ECO:0000256" key="3">
    <source>
        <dbReference type="ARBA" id="ARBA00004810"/>
    </source>
</evidence>
<dbReference type="CDD" id="cd01562">
    <property type="entry name" value="Thr-dehyd"/>
    <property type="match status" value="1"/>
</dbReference>
<dbReference type="PROSITE" id="PS51672">
    <property type="entry name" value="ACT_LIKE"/>
    <property type="match status" value="1"/>
</dbReference>
<reference evidence="14 15" key="1">
    <citation type="journal article" date="2018" name="Mol. Biol. Evol.">
        <title>Broad Genomic Sampling Reveals a Smut Pathogenic Ancestry of the Fungal Clade Ustilaginomycotina.</title>
        <authorList>
            <person name="Kijpornyongpan T."/>
            <person name="Mondo S.J."/>
            <person name="Barry K."/>
            <person name="Sandor L."/>
            <person name="Lee J."/>
            <person name="Lipzen A."/>
            <person name="Pangilinan J."/>
            <person name="LaButti K."/>
            <person name="Hainaut M."/>
            <person name="Henrissat B."/>
            <person name="Grigoriev I.V."/>
            <person name="Spatafora J.W."/>
            <person name="Aime M.C."/>
        </authorList>
    </citation>
    <scope>NUCLEOTIDE SEQUENCE [LARGE SCALE GENOMIC DNA]</scope>
    <source>
        <strain evidence="14 15">MCA 4198</strain>
    </source>
</reference>
<dbReference type="InterPro" id="IPR000634">
    <property type="entry name" value="Ser/Thr_deHydtase_PyrdxlP-BS"/>
</dbReference>
<gene>
    <name evidence="14" type="ORF">FA10DRAFT_254925</name>
</gene>
<evidence type="ECO:0000256" key="7">
    <source>
        <dbReference type="ARBA" id="ARBA00022737"/>
    </source>
</evidence>
<dbReference type="FunFam" id="3.40.50.1100:FF:000008">
    <property type="entry name" value="L-threonine dehydratase"/>
    <property type="match status" value="1"/>
</dbReference>
<dbReference type="SUPFAM" id="SSF55021">
    <property type="entry name" value="ACT-like"/>
    <property type="match status" value="1"/>
</dbReference>
<feature type="region of interest" description="Disordered" evidence="12">
    <location>
        <begin position="433"/>
        <end position="485"/>
    </location>
</feature>
<accession>A0A316YGT6</accession>
<evidence type="ECO:0000256" key="6">
    <source>
        <dbReference type="ARBA" id="ARBA00022624"/>
    </source>
</evidence>
<dbReference type="InterPro" id="IPR038110">
    <property type="entry name" value="TD_ACT-like_sf"/>
</dbReference>
<dbReference type="UniPathway" id="UPA00047">
    <property type="reaction ID" value="UER00054"/>
</dbReference>
<dbReference type="NCBIfam" id="TIGR01124">
    <property type="entry name" value="ilvA_2Cterm"/>
    <property type="match status" value="1"/>
</dbReference>
<dbReference type="FunCoup" id="A0A316YGT6">
    <property type="interactions" value="182"/>
</dbReference>
<dbReference type="InterPro" id="IPR045865">
    <property type="entry name" value="ACT-like_dom_sf"/>
</dbReference>
<evidence type="ECO:0000256" key="1">
    <source>
        <dbReference type="ARBA" id="ARBA00001274"/>
    </source>
</evidence>
<evidence type="ECO:0000256" key="11">
    <source>
        <dbReference type="RuleBase" id="RU362012"/>
    </source>
</evidence>
<keyword evidence="15" id="KW-1185">Reference proteome</keyword>
<dbReference type="GO" id="GO:0009097">
    <property type="term" value="P:isoleucine biosynthetic process"/>
    <property type="evidence" value="ECO:0007669"/>
    <property type="project" value="UniProtKB-UniRule"/>
</dbReference>
<dbReference type="InterPro" id="IPR005787">
    <property type="entry name" value="Thr_deHydtase_biosynth"/>
</dbReference>
<dbReference type="GO" id="GO:0006565">
    <property type="term" value="P:L-serine catabolic process"/>
    <property type="evidence" value="ECO:0007669"/>
    <property type="project" value="TreeGrafter"/>
</dbReference>
<feature type="domain" description="ACT-like" evidence="13">
    <location>
        <begin position="543"/>
        <end position="614"/>
    </location>
</feature>
<dbReference type="GO" id="GO:0004794">
    <property type="term" value="F:threonine deaminase activity"/>
    <property type="evidence" value="ECO:0007669"/>
    <property type="project" value="UniProtKB-UniRule"/>
</dbReference>
<organism evidence="14 15">
    <name type="scientific">Acaromyces ingoldii</name>
    <dbReference type="NCBI Taxonomy" id="215250"/>
    <lineage>
        <taxon>Eukaryota</taxon>
        <taxon>Fungi</taxon>
        <taxon>Dikarya</taxon>
        <taxon>Basidiomycota</taxon>
        <taxon>Ustilaginomycotina</taxon>
        <taxon>Exobasidiomycetes</taxon>
        <taxon>Exobasidiales</taxon>
        <taxon>Cryptobasidiaceae</taxon>
        <taxon>Acaromyces</taxon>
    </lineage>
</organism>
<dbReference type="STRING" id="215250.A0A316YGT6"/>
<dbReference type="Pfam" id="PF00585">
    <property type="entry name" value="Thr_dehydrat_C"/>
    <property type="match status" value="2"/>
</dbReference>
<keyword evidence="7" id="KW-0677">Repeat</keyword>
<keyword evidence="9 11" id="KW-0456">Lyase</keyword>
<evidence type="ECO:0000256" key="5">
    <source>
        <dbReference type="ARBA" id="ARBA00022605"/>
    </source>
</evidence>
<dbReference type="OrthoDB" id="4418812at2759"/>
<dbReference type="CDD" id="cd04907">
    <property type="entry name" value="ACT_ThrD-I_2"/>
    <property type="match status" value="1"/>
</dbReference>
<evidence type="ECO:0000256" key="12">
    <source>
        <dbReference type="SAM" id="MobiDB-lite"/>
    </source>
</evidence>
<dbReference type="InterPro" id="IPR036052">
    <property type="entry name" value="TrpB-like_PALP_sf"/>
</dbReference>
<proteinExistence type="inferred from homology"/>
<dbReference type="Proteomes" id="UP000245768">
    <property type="component" value="Unassembled WGS sequence"/>
</dbReference>
<dbReference type="PANTHER" id="PTHR48078:SF11">
    <property type="entry name" value="THREONINE DEHYDRATASE, MITOCHONDRIAL"/>
    <property type="match status" value="1"/>
</dbReference>
<evidence type="ECO:0000256" key="8">
    <source>
        <dbReference type="ARBA" id="ARBA00022898"/>
    </source>
</evidence>
<dbReference type="GeneID" id="37041662"/>
<dbReference type="EC" id="4.3.1.19" evidence="11"/>
<comment type="pathway">
    <text evidence="3 11">Amino-acid biosynthesis; L-isoleucine biosynthesis; 2-oxobutanoate from L-threonine: step 1/1.</text>
</comment>
<evidence type="ECO:0000256" key="9">
    <source>
        <dbReference type="ARBA" id="ARBA00023239"/>
    </source>
</evidence>
<evidence type="ECO:0000313" key="14">
    <source>
        <dbReference type="EMBL" id="PWN88637.1"/>
    </source>
</evidence>
<dbReference type="InterPro" id="IPR001926">
    <property type="entry name" value="TrpB-like_PALP"/>
</dbReference>
<feature type="compositionally biased region" description="Low complexity" evidence="12">
    <location>
        <begin position="455"/>
        <end position="474"/>
    </location>
</feature>
<sequence>MSAPYPPDALPPAYISGPWPAREEEEGETASYGALAPHLRLPDGSPDYLRLILSADIYDLVKATPLTVATNLSSRLGCEVLMKREDLQPVFSFKLRGAFNMMRQLSDEQKWKGVIACSAGNHAQGVALSGAHLSIPCTIVMPMGTPAIKTQNVARLGAKVVLHGVNFDEAKAECSRLAQSHGLAVVPPFDEPRVIAGQGTVAVEMCRQTDMSKVDAVFCCVGGGGLLAGVAAYIKRIAPPSVKVIGVETYDGDALARSLQQGKRVNLDEVGLFADGTAVRIVGQETFKLCHGLVDGIVRVDTDEICAAIRDVFEDTRSIPEPAGALAVAGMKRYVALHNLQNSGKRFVTAVSGANMNFSRLRFVAERAELGDQKEVLLMVDIPERPGSFLRLINHIIPRDITEFSYRLNGTERAHIFLSFMLKGLPPGQHADALPTPAVVSNPTASSTSSPGRVPSPISSAPAASQTPAPSSSSKDPTRAAQSLARRAELQSILEAIEAEGDMSATDVSSNEMAKSHARYMVGGRTRGGSDSASAQSSRENERLFQFTFPERPGSLLKFLEGLNKGWNVSLFNYRNHGSDTAKILVAIQVGPNDGPALDRFLKELGYLYREETDNEAYVRFMR</sequence>
<dbReference type="PANTHER" id="PTHR48078">
    <property type="entry name" value="THREONINE DEHYDRATASE, MITOCHONDRIAL-RELATED"/>
    <property type="match status" value="1"/>
</dbReference>
<dbReference type="Pfam" id="PF00291">
    <property type="entry name" value="PALP"/>
    <property type="match status" value="1"/>
</dbReference>
<comment type="cofactor">
    <cofactor evidence="2 11">
        <name>pyridoxal 5'-phosphate</name>
        <dbReference type="ChEBI" id="CHEBI:597326"/>
    </cofactor>
</comment>
<protein>
    <recommendedName>
        <fullName evidence="11">Threonine dehydratase</fullName>
        <ecNumber evidence="11">4.3.1.19</ecNumber>
    </recommendedName>
    <alternativeName>
        <fullName evidence="11">Threonine deaminase</fullName>
    </alternativeName>
</protein>
<keyword evidence="6 11" id="KW-0412">Isoleucine biosynthesis</keyword>
<evidence type="ECO:0000313" key="15">
    <source>
        <dbReference type="Proteomes" id="UP000245768"/>
    </source>
</evidence>
<dbReference type="InterPro" id="IPR050147">
    <property type="entry name" value="Ser/Thr_Dehydratase"/>
</dbReference>
<keyword evidence="8 11" id="KW-0663">Pyridoxal phosphate</keyword>
<name>A0A316YGT6_9BASI</name>
<dbReference type="GO" id="GO:0003941">
    <property type="term" value="F:L-serine ammonia-lyase activity"/>
    <property type="evidence" value="ECO:0007669"/>
    <property type="project" value="TreeGrafter"/>
</dbReference>
<dbReference type="EMBL" id="KZ819638">
    <property type="protein sequence ID" value="PWN88637.1"/>
    <property type="molecule type" value="Genomic_DNA"/>
</dbReference>
<evidence type="ECO:0000256" key="2">
    <source>
        <dbReference type="ARBA" id="ARBA00001933"/>
    </source>
</evidence>
<feature type="compositionally biased region" description="Polar residues" evidence="12">
    <location>
        <begin position="439"/>
        <end position="451"/>
    </location>
</feature>
<dbReference type="GO" id="GO:0006567">
    <property type="term" value="P:L-threonine catabolic process"/>
    <property type="evidence" value="ECO:0007669"/>
    <property type="project" value="TreeGrafter"/>
</dbReference>
<dbReference type="SUPFAM" id="SSF53686">
    <property type="entry name" value="Tryptophan synthase beta subunit-like PLP-dependent enzymes"/>
    <property type="match status" value="1"/>
</dbReference>
<dbReference type="Gene3D" id="3.40.50.1100">
    <property type="match status" value="2"/>
</dbReference>
<keyword evidence="5 11" id="KW-0028">Amino-acid biosynthesis</keyword>
<dbReference type="AlphaFoldDB" id="A0A316YGT6"/>
<evidence type="ECO:0000259" key="13">
    <source>
        <dbReference type="PROSITE" id="PS51672"/>
    </source>
</evidence>
<evidence type="ECO:0000256" key="4">
    <source>
        <dbReference type="ARBA" id="ARBA00010869"/>
    </source>
</evidence>
<dbReference type="RefSeq" id="XP_025375835.1">
    <property type="nucleotide sequence ID" value="XM_025519746.1"/>
</dbReference>
<evidence type="ECO:0000256" key="10">
    <source>
        <dbReference type="ARBA" id="ARBA00023304"/>
    </source>
</evidence>
<dbReference type="InterPro" id="IPR001721">
    <property type="entry name" value="TD_ACT-like"/>
</dbReference>
<dbReference type="Gene3D" id="3.40.1020.10">
    <property type="entry name" value="Biosynthetic Threonine Deaminase, Domain 3"/>
    <property type="match status" value="1"/>
</dbReference>